<dbReference type="InterPro" id="IPR010994">
    <property type="entry name" value="RuvA_2-like"/>
</dbReference>
<dbReference type="Proteomes" id="UP001180487">
    <property type="component" value="Unassembled WGS sequence"/>
</dbReference>
<evidence type="ECO:0000313" key="3">
    <source>
        <dbReference type="Proteomes" id="UP001180487"/>
    </source>
</evidence>
<organism evidence="2 3">
    <name type="scientific">Rhodoferax ferrireducens</name>
    <dbReference type="NCBI Taxonomy" id="192843"/>
    <lineage>
        <taxon>Bacteria</taxon>
        <taxon>Pseudomonadati</taxon>
        <taxon>Pseudomonadota</taxon>
        <taxon>Betaproteobacteria</taxon>
        <taxon>Burkholderiales</taxon>
        <taxon>Comamonadaceae</taxon>
        <taxon>Rhodoferax</taxon>
    </lineage>
</organism>
<dbReference type="RefSeq" id="WP_310372914.1">
    <property type="nucleotide sequence ID" value="NZ_JAVDXT010000002.1"/>
</dbReference>
<keyword evidence="3" id="KW-1185">Reference proteome</keyword>
<dbReference type="Gene3D" id="1.10.150.320">
    <property type="entry name" value="Photosystem II 12 kDa extrinsic protein"/>
    <property type="match status" value="1"/>
</dbReference>
<evidence type="ECO:0000313" key="2">
    <source>
        <dbReference type="EMBL" id="MDR7377266.1"/>
    </source>
</evidence>
<protein>
    <submittedName>
        <fullName evidence="2">Competence protein ComEA</fullName>
    </submittedName>
</protein>
<dbReference type="PANTHER" id="PTHR21180">
    <property type="entry name" value="ENDONUCLEASE/EXONUCLEASE/PHOSPHATASE FAMILY DOMAIN-CONTAINING PROTEIN 1"/>
    <property type="match status" value="1"/>
</dbReference>
<keyword evidence="1" id="KW-0732">Signal</keyword>
<gene>
    <name evidence="2" type="ORF">J2X19_001945</name>
</gene>
<feature type="signal peptide" evidence="1">
    <location>
        <begin position="1"/>
        <end position="20"/>
    </location>
</feature>
<reference evidence="2 3" key="1">
    <citation type="submission" date="2023-07" db="EMBL/GenBank/DDBJ databases">
        <title>Sorghum-associated microbial communities from plants grown in Nebraska, USA.</title>
        <authorList>
            <person name="Schachtman D."/>
        </authorList>
    </citation>
    <scope>NUCLEOTIDE SEQUENCE [LARGE SCALE GENOMIC DNA]</scope>
    <source>
        <strain evidence="2 3">BE313</strain>
    </source>
</reference>
<dbReference type="PANTHER" id="PTHR21180:SF32">
    <property type="entry name" value="ENDONUCLEASE_EXONUCLEASE_PHOSPHATASE FAMILY DOMAIN-CONTAINING PROTEIN 1"/>
    <property type="match status" value="1"/>
</dbReference>
<evidence type="ECO:0000256" key="1">
    <source>
        <dbReference type="SAM" id="SignalP"/>
    </source>
</evidence>
<dbReference type="InterPro" id="IPR051675">
    <property type="entry name" value="Endo/Exo/Phosphatase_dom_1"/>
</dbReference>
<accession>A0ABU2C7J4</accession>
<comment type="caution">
    <text evidence="2">The sequence shown here is derived from an EMBL/GenBank/DDBJ whole genome shotgun (WGS) entry which is preliminary data.</text>
</comment>
<name>A0ABU2C7J4_9BURK</name>
<dbReference type="Pfam" id="PF12836">
    <property type="entry name" value="HHH_3"/>
    <property type="match status" value="1"/>
</dbReference>
<proteinExistence type="predicted"/>
<sequence length="94" mass="9874">MLKKILLASALLAAHLACTALDVNQATVAELDSIKGIGPSLSRQILAQRDQGKFKDWADFLARVPGVKAKTAARFSDQGLTVDGTAYPAAPAKP</sequence>
<dbReference type="EMBL" id="JAVDXT010000002">
    <property type="protein sequence ID" value="MDR7377266.1"/>
    <property type="molecule type" value="Genomic_DNA"/>
</dbReference>
<feature type="chain" id="PRO_5045685418" evidence="1">
    <location>
        <begin position="21"/>
        <end position="94"/>
    </location>
</feature>
<dbReference type="SUPFAM" id="SSF47781">
    <property type="entry name" value="RuvA domain 2-like"/>
    <property type="match status" value="1"/>
</dbReference>